<dbReference type="Pfam" id="PF04519">
    <property type="entry name" value="Bactofilin"/>
    <property type="match status" value="1"/>
</dbReference>
<reference evidence="3" key="1">
    <citation type="journal article" date="2019" name="Int. J. Syst. Evol. Microbiol.">
        <title>The Global Catalogue of Microorganisms (GCM) 10K type strain sequencing project: providing services to taxonomists for standard genome sequencing and annotation.</title>
        <authorList>
            <consortium name="The Broad Institute Genomics Platform"/>
            <consortium name="The Broad Institute Genome Sequencing Center for Infectious Disease"/>
            <person name="Wu L."/>
            <person name="Ma J."/>
        </authorList>
    </citation>
    <scope>NUCLEOTIDE SEQUENCE [LARGE SCALE GENOMIC DNA]</scope>
    <source>
        <strain evidence="3">JCM 15503</strain>
    </source>
</reference>
<evidence type="ECO:0000256" key="1">
    <source>
        <dbReference type="ARBA" id="ARBA00044755"/>
    </source>
</evidence>
<dbReference type="RefSeq" id="WP_231011503.1">
    <property type="nucleotide sequence ID" value="NZ_BAAAEW010000014.1"/>
</dbReference>
<accession>A0ABP3VB29</accession>
<sequence length="151" mass="15834">MSDSDSLPRIPLGPALPDMRALPTLSAAQVLHPAPDSRPTGQHSLLGADWEFEGQARIAGSLTVAGVWRGRLDATPAQGEGHVIITESGRLQGKLQARSLSVLGHADGLLQASGRVTLHASAVVSGQVRYGQLQVNGAELNARVERLVDLP</sequence>
<comment type="similarity">
    <text evidence="1">Belongs to the bactofilin family.</text>
</comment>
<dbReference type="PANTHER" id="PTHR35024">
    <property type="entry name" value="HYPOTHETICAL CYTOSOLIC PROTEIN"/>
    <property type="match status" value="1"/>
</dbReference>
<proteinExistence type="inferred from homology"/>
<dbReference type="PANTHER" id="PTHR35024:SF4">
    <property type="entry name" value="POLYMER-FORMING CYTOSKELETAL PROTEIN"/>
    <property type="match status" value="1"/>
</dbReference>
<dbReference type="InterPro" id="IPR007607">
    <property type="entry name" value="BacA/B"/>
</dbReference>
<evidence type="ECO:0008006" key="4">
    <source>
        <dbReference type="Google" id="ProtNLM"/>
    </source>
</evidence>
<evidence type="ECO:0000313" key="2">
    <source>
        <dbReference type="EMBL" id="GAA0751965.1"/>
    </source>
</evidence>
<evidence type="ECO:0000313" key="3">
    <source>
        <dbReference type="Proteomes" id="UP001500279"/>
    </source>
</evidence>
<keyword evidence="3" id="KW-1185">Reference proteome</keyword>
<dbReference type="Proteomes" id="UP001500279">
    <property type="component" value="Unassembled WGS sequence"/>
</dbReference>
<protein>
    <recommendedName>
        <fullName evidence="4">Polymer-forming cytoskeletal protein</fullName>
    </recommendedName>
</protein>
<organism evidence="2 3">
    <name type="scientific">Ideonella azotifigens</name>
    <dbReference type="NCBI Taxonomy" id="513160"/>
    <lineage>
        <taxon>Bacteria</taxon>
        <taxon>Pseudomonadati</taxon>
        <taxon>Pseudomonadota</taxon>
        <taxon>Betaproteobacteria</taxon>
        <taxon>Burkholderiales</taxon>
        <taxon>Sphaerotilaceae</taxon>
        <taxon>Ideonella</taxon>
    </lineage>
</organism>
<comment type="caution">
    <text evidence="2">The sequence shown here is derived from an EMBL/GenBank/DDBJ whole genome shotgun (WGS) entry which is preliminary data.</text>
</comment>
<name>A0ABP3VB29_9BURK</name>
<dbReference type="EMBL" id="BAAAEW010000014">
    <property type="protein sequence ID" value="GAA0751965.1"/>
    <property type="molecule type" value="Genomic_DNA"/>
</dbReference>
<gene>
    <name evidence="2" type="ORF">GCM10009107_25280</name>
</gene>